<dbReference type="EMBL" id="HBFA01003354">
    <property type="protein sequence ID" value="CAD8650773.1"/>
    <property type="molecule type" value="Transcribed_RNA"/>
</dbReference>
<feature type="region of interest" description="Disordered" evidence="2">
    <location>
        <begin position="1"/>
        <end position="26"/>
    </location>
</feature>
<gene>
    <name evidence="4" type="ORF">POBO1169_LOCUS1671</name>
</gene>
<protein>
    <recommendedName>
        <fullName evidence="3">Serine hydrolase domain-containing protein</fullName>
    </recommendedName>
</protein>
<name>A0A7S0MW85_9CHLO</name>
<reference evidence="4" key="1">
    <citation type="submission" date="2021-01" db="EMBL/GenBank/DDBJ databases">
        <authorList>
            <person name="Corre E."/>
            <person name="Pelletier E."/>
            <person name="Niang G."/>
            <person name="Scheremetjew M."/>
            <person name="Finn R."/>
            <person name="Kale V."/>
            <person name="Holt S."/>
            <person name="Cochrane G."/>
            <person name="Meng A."/>
            <person name="Brown T."/>
            <person name="Cohen L."/>
        </authorList>
    </citation>
    <scope>NUCLEOTIDE SEQUENCE</scope>
    <source>
        <strain evidence="4">CCMP722</strain>
    </source>
</reference>
<evidence type="ECO:0000259" key="3">
    <source>
        <dbReference type="Pfam" id="PF03959"/>
    </source>
</evidence>
<dbReference type="InterPro" id="IPR005645">
    <property type="entry name" value="FSH-like_dom"/>
</dbReference>
<evidence type="ECO:0000313" key="4">
    <source>
        <dbReference type="EMBL" id="CAD8650773.1"/>
    </source>
</evidence>
<organism evidence="4">
    <name type="scientific">Pyramimonas obovata</name>
    <dbReference type="NCBI Taxonomy" id="1411642"/>
    <lineage>
        <taxon>Eukaryota</taxon>
        <taxon>Viridiplantae</taxon>
        <taxon>Chlorophyta</taxon>
        <taxon>Pyramimonadophyceae</taxon>
        <taxon>Pyramimonadales</taxon>
        <taxon>Pyramimonadaceae</taxon>
        <taxon>Pyramimonas</taxon>
        <taxon>Pyramimonas incertae sedis</taxon>
    </lineage>
</organism>
<dbReference type="Pfam" id="PF03959">
    <property type="entry name" value="FSH1"/>
    <property type="match status" value="1"/>
</dbReference>
<dbReference type="GO" id="GO:0005634">
    <property type="term" value="C:nucleus"/>
    <property type="evidence" value="ECO:0007669"/>
    <property type="project" value="TreeGrafter"/>
</dbReference>
<accession>A0A7S0MW85</accession>
<keyword evidence="1" id="KW-0378">Hydrolase</keyword>
<feature type="domain" description="Serine hydrolase" evidence="3">
    <location>
        <begin position="40"/>
        <end position="235"/>
    </location>
</feature>
<proteinExistence type="predicted"/>
<evidence type="ECO:0000256" key="1">
    <source>
        <dbReference type="ARBA" id="ARBA00022801"/>
    </source>
</evidence>
<dbReference type="InterPro" id="IPR029058">
    <property type="entry name" value="AB_hydrolase_fold"/>
</dbReference>
<dbReference type="GO" id="GO:0005737">
    <property type="term" value="C:cytoplasm"/>
    <property type="evidence" value="ECO:0007669"/>
    <property type="project" value="TreeGrafter"/>
</dbReference>
<dbReference type="AlphaFoldDB" id="A0A7S0MW85"/>
<dbReference type="InterPro" id="IPR050593">
    <property type="entry name" value="LovG"/>
</dbReference>
<dbReference type="SUPFAM" id="SSF53474">
    <property type="entry name" value="alpha/beta-Hydrolases"/>
    <property type="match status" value="1"/>
</dbReference>
<dbReference type="PANTHER" id="PTHR48070:SF6">
    <property type="entry name" value="ESTERASE OVCA2"/>
    <property type="match status" value="1"/>
</dbReference>
<evidence type="ECO:0000256" key="2">
    <source>
        <dbReference type="SAM" id="MobiDB-lite"/>
    </source>
</evidence>
<dbReference type="GO" id="GO:0016787">
    <property type="term" value="F:hydrolase activity"/>
    <property type="evidence" value="ECO:0007669"/>
    <property type="project" value="UniProtKB-KW"/>
</dbReference>
<dbReference type="PANTHER" id="PTHR48070">
    <property type="entry name" value="ESTERASE OVCA2"/>
    <property type="match status" value="1"/>
</dbReference>
<dbReference type="Gene3D" id="3.40.50.1820">
    <property type="entry name" value="alpha/beta hydrolase"/>
    <property type="match status" value="1"/>
</dbReference>
<sequence length="247" mass="26088">MTSLSKPSGVLHATALRSPKRTSPRAHVKAMQVEASDSSTHRRCLFLHGKGGNGPKFANALQPLQDELVSIGLPPVEVVAPTAPHALPGGGYAWWNLAAGERSFTAAEFIGFEATLELLREEVRANGPFDFMVGHSQGAMLAAILLAGRAGPPCSAPNHVWILQPHVRAILCGAAWPAPFGAKIEALSPANVPRTLHCIGAADNVNPPEMARKLGGCLGGEVLEHDGGHVVPLTDRDALRKMAEFFS</sequence>